<sequence length="172" mass="18504">MSEIPPSEEAYFKFILLHLLDDDHLAINTDGLTGAQVLGAYGFEDLQAALLNCTTDYEEVVQRPLKVRVCTLMQAVNLLTSAGPDVTSTFARMLGECIGAVQQKTLGNSRLTDHQRANPVSQAGCAFISWLTATPPYDGLADDMNAAIWQFKSPTANGPPTDGASVSDEILD</sequence>
<keyword evidence="3" id="KW-1185">Reference proteome</keyword>
<comment type="caution">
    <text evidence="2">The sequence shown here is derived from an EMBL/GenBank/DDBJ whole genome shotgun (WGS) entry which is preliminary data.</text>
</comment>
<dbReference type="Proteomes" id="UP000620104">
    <property type="component" value="Unassembled WGS sequence"/>
</dbReference>
<name>A0A8H3YHS7_9TREE</name>
<organism evidence="2 3">
    <name type="scientific">Naganishia liquefaciens</name>
    <dbReference type="NCBI Taxonomy" id="104408"/>
    <lineage>
        <taxon>Eukaryota</taxon>
        <taxon>Fungi</taxon>
        <taxon>Dikarya</taxon>
        <taxon>Basidiomycota</taxon>
        <taxon>Agaricomycotina</taxon>
        <taxon>Tremellomycetes</taxon>
        <taxon>Filobasidiales</taxon>
        <taxon>Filobasidiaceae</taxon>
        <taxon>Naganishia</taxon>
    </lineage>
</organism>
<dbReference type="AlphaFoldDB" id="A0A8H3YHS7"/>
<evidence type="ECO:0000313" key="3">
    <source>
        <dbReference type="Proteomes" id="UP000620104"/>
    </source>
</evidence>
<proteinExistence type="predicted"/>
<evidence type="ECO:0000256" key="1">
    <source>
        <dbReference type="SAM" id="MobiDB-lite"/>
    </source>
</evidence>
<reference evidence="2" key="1">
    <citation type="submission" date="2020-07" db="EMBL/GenBank/DDBJ databases">
        <title>Draft Genome Sequence of a Deep-Sea Yeast, Naganishia (Cryptococcus) liquefaciens strain N6.</title>
        <authorList>
            <person name="Han Y.W."/>
            <person name="Kajitani R."/>
            <person name="Morimoto H."/>
            <person name="Parhat M."/>
            <person name="Tsubouchi H."/>
            <person name="Bakenova O."/>
            <person name="Ogata M."/>
            <person name="Argunhan B."/>
            <person name="Aoki R."/>
            <person name="Kajiwara S."/>
            <person name="Itoh T."/>
            <person name="Iwasaki H."/>
        </authorList>
    </citation>
    <scope>NUCLEOTIDE SEQUENCE</scope>
    <source>
        <strain evidence="2">N6</strain>
    </source>
</reference>
<gene>
    <name evidence="2" type="ORF">NliqN6_6621</name>
</gene>
<feature type="region of interest" description="Disordered" evidence="1">
    <location>
        <begin position="152"/>
        <end position="172"/>
    </location>
</feature>
<evidence type="ECO:0000313" key="2">
    <source>
        <dbReference type="EMBL" id="GHJ90219.1"/>
    </source>
</evidence>
<protein>
    <submittedName>
        <fullName evidence="2">Uncharacterized protein</fullName>
    </submittedName>
</protein>
<dbReference type="EMBL" id="BLZA01000057">
    <property type="protein sequence ID" value="GHJ90219.1"/>
    <property type="molecule type" value="Genomic_DNA"/>
</dbReference>
<accession>A0A8H3YHS7</accession>